<evidence type="ECO:0000313" key="2">
    <source>
        <dbReference type="EMBL" id="SET11336.1"/>
    </source>
</evidence>
<dbReference type="PROSITE" id="PS51257">
    <property type="entry name" value="PROKAR_LIPOPROTEIN"/>
    <property type="match status" value="1"/>
</dbReference>
<dbReference type="Gene3D" id="2.160.20.10">
    <property type="entry name" value="Single-stranded right-handed beta-helix, Pectin lyase-like"/>
    <property type="match status" value="1"/>
</dbReference>
<proteinExistence type="predicted"/>
<gene>
    <name evidence="2" type="ORF">SAMN05216412_103166</name>
</gene>
<evidence type="ECO:0000256" key="1">
    <source>
        <dbReference type="SAM" id="SignalP"/>
    </source>
</evidence>
<dbReference type="InterPro" id="IPR012334">
    <property type="entry name" value="Pectin_lyas_fold"/>
</dbReference>
<protein>
    <submittedName>
        <fullName evidence="2">Right handed beta helix region</fullName>
    </submittedName>
</protein>
<dbReference type="SUPFAM" id="SSF51126">
    <property type="entry name" value="Pectin lyase-like"/>
    <property type="match status" value="1"/>
</dbReference>
<feature type="signal peptide" evidence="1">
    <location>
        <begin position="1"/>
        <end position="25"/>
    </location>
</feature>
<dbReference type="AlphaFoldDB" id="A0A1I0BXA9"/>
<dbReference type="EMBL" id="FOHI01000003">
    <property type="protein sequence ID" value="SET11336.1"/>
    <property type="molecule type" value="Genomic_DNA"/>
</dbReference>
<dbReference type="InterPro" id="IPR006626">
    <property type="entry name" value="PbH1"/>
</dbReference>
<dbReference type="Proteomes" id="UP000183339">
    <property type="component" value="Unassembled WGS sequence"/>
</dbReference>
<dbReference type="RefSeq" id="WP_256376973.1">
    <property type="nucleotide sequence ID" value="NZ_FOHI01000003.1"/>
</dbReference>
<dbReference type="SMART" id="SM00710">
    <property type="entry name" value="PbH1"/>
    <property type="match status" value="4"/>
</dbReference>
<name>A0A1I0BXA9_9PROT</name>
<evidence type="ECO:0000313" key="3">
    <source>
        <dbReference type="Proteomes" id="UP000183339"/>
    </source>
</evidence>
<reference evidence="2 3" key="1">
    <citation type="submission" date="2016-10" db="EMBL/GenBank/DDBJ databases">
        <authorList>
            <person name="de Groot N.N."/>
        </authorList>
    </citation>
    <scope>NUCLEOTIDE SEQUENCE [LARGE SCALE GENOMIC DNA]</scope>
    <source>
        <strain evidence="2 3">Nl7</strain>
    </source>
</reference>
<accession>A0A1I0BXA9</accession>
<feature type="chain" id="PRO_5010183898" evidence="1">
    <location>
        <begin position="26"/>
        <end position="455"/>
    </location>
</feature>
<dbReference type="InterPro" id="IPR011050">
    <property type="entry name" value="Pectin_lyase_fold/virulence"/>
</dbReference>
<organism evidence="2 3">
    <name type="scientific">Nitrosospira multiformis</name>
    <dbReference type="NCBI Taxonomy" id="1231"/>
    <lineage>
        <taxon>Bacteria</taxon>
        <taxon>Pseudomonadati</taxon>
        <taxon>Pseudomonadota</taxon>
        <taxon>Betaproteobacteria</taxon>
        <taxon>Nitrosomonadales</taxon>
        <taxon>Nitrosomonadaceae</taxon>
        <taxon>Nitrosospira</taxon>
    </lineage>
</organism>
<keyword evidence="1" id="KW-0732">Signal</keyword>
<sequence>MEPGRVLFLLLASMLAHIVSGCAPASAVTMHMGTPSNYRGLLKGLKPGDHLQLAPGNYKEGLPVHHLHGTPDAPITISGSSEKNRPVFLAQPHHNTISILNSGYIVIRDLEIEGNNLPVNGVKCEGHADWAHHITLEGLRVRGHGNNQQTVAISTKCPAWNWIIRNNIIEGAGTGLYLGDSDGRAPFVAGLIEHNLIVDTIGYNLQIKHQAPRPVLPGMPHGHNTTIIRHNVFSKISGGAGAREWARPNVLVGHWPLTGPGSNDLYLIYGNFFYQNPHESLFQGEGNIALYNNVFVNHSGDAVRIQPHNGTPRAISVFYNTVIARDTGISLSAGKEDLTDQRWIEGNAIFARTPLAGYPSKRNLVGRYQAAGESLIKPFAPLGQMNLALLPGKWRFPPIDSGRLRLYLDSEKDFDGAVEDVRFGAYANIQSKPERWMPKLEIKPEFYSAKDLTQK</sequence>